<keyword evidence="15" id="KW-0675">Receptor</keyword>
<protein>
    <submittedName>
        <fullName evidence="15">TonB-dependent receptor</fullName>
    </submittedName>
</protein>
<keyword evidence="2 11" id="KW-0813">Transport</keyword>
<evidence type="ECO:0000259" key="14">
    <source>
        <dbReference type="Pfam" id="PF07715"/>
    </source>
</evidence>
<dbReference type="Pfam" id="PF07715">
    <property type="entry name" value="Plug"/>
    <property type="match status" value="1"/>
</dbReference>
<evidence type="ECO:0000256" key="8">
    <source>
        <dbReference type="ARBA" id="ARBA00023077"/>
    </source>
</evidence>
<name>A0A6N9HRF8_9BURK</name>
<keyword evidence="3 11" id="KW-1134">Transmembrane beta strand</keyword>
<keyword evidence="9 11" id="KW-0472">Membrane</keyword>
<reference evidence="15 16" key="1">
    <citation type="submission" date="2019-12" db="EMBL/GenBank/DDBJ databases">
        <title>Novel species isolated from a subtropical stream in China.</title>
        <authorList>
            <person name="Lu H."/>
        </authorList>
    </citation>
    <scope>NUCLEOTIDE SEQUENCE [LARGE SCALE GENOMIC DNA]</scope>
    <source>
        <strain evidence="15 16">DS3</strain>
    </source>
</reference>
<dbReference type="SUPFAM" id="SSF56935">
    <property type="entry name" value="Porins"/>
    <property type="match status" value="1"/>
</dbReference>
<gene>
    <name evidence="15" type="ORF">GTP41_25600</name>
</gene>
<keyword evidence="6" id="KW-0408">Iron</keyword>
<keyword evidence="5 11" id="KW-0812">Transmembrane</keyword>
<dbReference type="InterPro" id="IPR036942">
    <property type="entry name" value="Beta-barrel_TonB_sf"/>
</dbReference>
<evidence type="ECO:0000256" key="11">
    <source>
        <dbReference type="PROSITE-ProRule" id="PRU01360"/>
    </source>
</evidence>
<evidence type="ECO:0000256" key="2">
    <source>
        <dbReference type="ARBA" id="ARBA00022448"/>
    </source>
</evidence>
<dbReference type="PROSITE" id="PS52016">
    <property type="entry name" value="TONB_DEPENDENT_REC_3"/>
    <property type="match status" value="1"/>
</dbReference>
<feature type="domain" description="TonB-dependent receptor plug" evidence="14">
    <location>
        <begin position="61"/>
        <end position="170"/>
    </location>
</feature>
<dbReference type="EMBL" id="WWCJ01000030">
    <property type="protein sequence ID" value="MYN05475.1"/>
    <property type="molecule type" value="Genomic_DNA"/>
</dbReference>
<keyword evidence="4" id="KW-0410">Iron transport</keyword>
<evidence type="ECO:0000256" key="1">
    <source>
        <dbReference type="ARBA" id="ARBA00004571"/>
    </source>
</evidence>
<evidence type="ECO:0000256" key="10">
    <source>
        <dbReference type="ARBA" id="ARBA00023237"/>
    </source>
</evidence>
<evidence type="ECO:0000313" key="16">
    <source>
        <dbReference type="Proteomes" id="UP000448575"/>
    </source>
</evidence>
<evidence type="ECO:0000256" key="3">
    <source>
        <dbReference type="ARBA" id="ARBA00022452"/>
    </source>
</evidence>
<dbReference type="InterPro" id="IPR039426">
    <property type="entry name" value="TonB-dep_rcpt-like"/>
</dbReference>
<accession>A0A6N9HRF8</accession>
<dbReference type="GO" id="GO:0006826">
    <property type="term" value="P:iron ion transport"/>
    <property type="evidence" value="ECO:0007669"/>
    <property type="project" value="UniProtKB-KW"/>
</dbReference>
<dbReference type="Pfam" id="PF00593">
    <property type="entry name" value="TonB_dep_Rec_b-barrel"/>
    <property type="match status" value="1"/>
</dbReference>
<evidence type="ECO:0000256" key="9">
    <source>
        <dbReference type="ARBA" id="ARBA00023136"/>
    </source>
</evidence>
<dbReference type="AlphaFoldDB" id="A0A6N9HRF8"/>
<evidence type="ECO:0000256" key="5">
    <source>
        <dbReference type="ARBA" id="ARBA00022692"/>
    </source>
</evidence>
<sequence length="755" mass="83089">MPCRAISASIVPTTGGNMRAWWIIGVAGLAGSAPAAAQATGDGAALPSVVVTAQRRPELVQEVPFNVSILRGEALDVLAASGRDLRYLAARLPSLHVESDFGRSFPRFYLRGLGNTDFDLNAAQPVSVVYDEVVQESPLLKSFPLFDLQQVEVLRGPQGSLFGRNAPGGVVKFESARPVFKREAYVNAGYGKERLRNLDGAFNTPLGDSLALRVALQSQHRANRVFNDRPEAATTEFEGYHDNAARVQLLYQPSRAFSALLNGHGRRMGGRATLFRANILQKGSNALVPGFDYASLPTDGMNHQFFNTRGASLRLRWQVGTSGLSLHAISAWERARFYSRADVDAGYGSVAHPPMGPGRIASPSETADALPAHKQLTQELRLESDPAQHWRWLAGVYGFSEKIRIDSFSFDTFNGNRQNAYAWQRQDSRSAAAFGAVTWRAQPGLLLRGGLRYTRDRKDFFATRPQPAPGGQPIAGLTAQPRGNDLSWDLGATQTLTPDSHVYARVATGYRAPSIQGRILFGSSISVARAEQALSWEAGWKHDFAQRRQRLGLAFFRYTVDDMQLTAGSGTVNQNRLVNAARVRGQGVELEWLARPSSAWTASLGASYNATRIRDPGLFVIPCGNGCTVLDPRGTAPNNVFVDGNPLPRSPRWIANATLRYSQPWRGGELYAYTDWAYRGKYNFFIYEALEYKARPLLDGGLRLGYRDGRERYELAAFVRNVGNQLVAVNAIDFNNFTAVVNEPRTYGVQVKFAY</sequence>
<dbReference type="GO" id="GO:0009279">
    <property type="term" value="C:cell outer membrane"/>
    <property type="evidence" value="ECO:0007669"/>
    <property type="project" value="UniProtKB-SubCell"/>
</dbReference>
<comment type="similarity">
    <text evidence="11 12">Belongs to the TonB-dependent receptor family.</text>
</comment>
<evidence type="ECO:0000313" key="15">
    <source>
        <dbReference type="EMBL" id="MYN05475.1"/>
    </source>
</evidence>
<feature type="domain" description="TonB-dependent receptor-like beta-barrel" evidence="13">
    <location>
        <begin position="288"/>
        <end position="722"/>
    </location>
</feature>
<dbReference type="Gene3D" id="2.40.170.20">
    <property type="entry name" value="TonB-dependent receptor, beta-barrel domain"/>
    <property type="match status" value="1"/>
</dbReference>
<comment type="subcellular location">
    <subcellularLocation>
        <location evidence="1 11">Cell outer membrane</location>
        <topology evidence="1 11">Multi-pass membrane protein</topology>
    </subcellularLocation>
</comment>
<evidence type="ECO:0000256" key="4">
    <source>
        <dbReference type="ARBA" id="ARBA00022496"/>
    </source>
</evidence>
<evidence type="ECO:0000256" key="6">
    <source>
        <dbReference type="ARBA" id="ARBA00023004"/>
    </source>
</evidence>
<dbReference type="PANTHER" id="PTHR32552">
    <property type="entry name" value="FERRICHROME IRON RECEPTOR-RELATED"/>
    <property type="match status" value="1"/>
</dbReference>
<comment type="caution">
    <text evidence="15">The sequence shown here is derived from an EMBL/GenBank/DDBJ whole genome shotgun (WGS) entry which is preliminary data.</text>
</comment>
<keyword evidence="7" id="KW-0406">Ion transport</keyword>
<dbReference type="InterPro" id="IPR000531">
    <property type="entry name" value="Beta-barrel_TonB"/>
</dbReference>
<evidence type="ECO:0000256" key="12">
    <source>
        <dbReference type="RuleBase" id="RU003357"/>
    </source>
</evidence>
<keyword evidence="16" id="KW-1185">Reference proteome</keyword>
<dbReference type="InterPro" id="IPR012910">
    <property type="entry name" value="Plug_dom"/>
</dbReference>
<dbReference type="Proteomes" id="UP000448575">
    <property type="component" value="Unassembled WGS sequence"/>
</dbReference>
<keyword evidence="8 12" id="KW-0798">TonB box</keyword>
<dbReference type="PANTHER" id="PTHR32552:SF81">
    <property type="entry name" value="TONB-DEPENDENT OUTER MEMBRANE RECEPTOR"/>
    <property type="match status" value="1"/>
</dbReference>
<proteinExistence type="inferred from homology"/>
<organism evidence="15 16">
    <name type="scientific">Pseudoduganella guangdongensis</name>
    <dbReference type="NCBI Taxonomy" id="2692179"/>
    <lineage>
        <taxon>Bacteria</taxon>
        <taxon>Pseudomonadati</taxon>
        <taxon>Pseudomonadota</taxon>
        <taxon>Betaproteobacteria</taxon>
        <taxon>Burkholderiales</taxon>
        <taxon>Oxalobacteraceae</taxon>
        <taxon>Telluria group</taxon>
        <taxon>Pseudoduganella</taxon>
    </lineage>
</organism>
<keyword evidence="10 11" id="KW-0998">Cell outer membrane</keyword>
<evidence type="ECO:0000256" key="7">
    <source>
        <dbReference type="ARBA" id="ARBA00023065"/>
    </source>
</evidence>
<evidence type="ECO:0000259" key="13">
    <source>
        <dbReference type="Pfam" id="PF00593"/>
    </source>
</evidence>